<dbReference type="AlphaFoldDB" id="A0A167P088"/>
<sequence length="100" mass="11740">MRTEQKRKESSFSDNRIAVIMSTVLVLFWMLNVNYLGIKVKKSRSLDDVIIYGVSKVPSKKHVSNYAKVGTLRKCEQIYENILLLLLLNRWQEKNPRKAR</sequence>
<gene>
    <name evidence="2" type="ORF">PHYBLDRAFT_62818</name>
</gene>
<dbReference type="EMBL" id="KV440975">
    <property type="protein sequence ID" value="OAD76989.1"/>
    <property type="molecule type" value="Genomic_DNA"/>
</dbReference>
<organism evidence="2 3">
    <name type="scientific">Phycomyces blakesleeanus (strain ATCC 8743b / DSM 1359 / FGSC 10004 / NBRC 33097 / NRRL 1555)</name>
    <dbReference type="NCBI Taxonomy" id="763407"/>
    <lineage>
        <taxon>Eukaryota</taxon>
        <taxon>Fungi</taxon>
        <taxon>Fungi incertae sedis</taxon>
        <taxon>Mucoromycota</taxon>
        <taxon>Mucoromycotina</taxon>
        <taxon>Mucoromycetes</taxon>
        <taxon>Mucorales</taxon>
        <taxon>Phycomycetaceae</taxon>
        <taxon>Phycomyces</taxon>
    </lineage>
</organism>
<dbReference type="InParanoid" id="A0A167P088"/>
<keyword evidence="3" id="KW-1185">Reference proteome</keyword>
<evidence type="ECO:0000256" key="1">
    <source>
        <dbReference type="SAM" id="Phobius"/>
    </source>
</evidence>
<proteinExistence type="predicted"/>
<keyword evidence="1" id="KW-1133">Transmembrane helix</keyword>
<protein>
    <submittedName>
        <fullName evidence="2">Uncharacterized protein</fullName>
    </submittedName>
</protein>
<keyword evidence="1" id="KW-0472">Membrane</keyword>
<feature type="transmembrane region" description="Helical" evidence="1">
    <location>
        <begin position="17"/>
        <end position="36"/>
    </location>
</feature>
<dbReference type="RefSeq" id="XP_018295029.1">
    <property type="nucleotide sequence ID" value="XM_018441019.1"/>
</dbReference>
<keyword evidence="1" id="KW-0812">Transmembrane</keyword>
<reference evidence="3" key="1">
    <citation type="submission" date="2015-06" db="EMBL/GenBank/DDBJ databases">
        <title>Expansion of signal transduction pathways in fungi by whole-genome duplication.</title>
        <authorList>
            <consortium name="DOE Joint Genome Institute"/>
            <person name="Corrochano L.M."/>
            <person name="Kuo A."/>
            <person name="Marcet-Houben M."/>
            <person name="Polaino S."/>
            <person name="Salamov A."/>
            <person name="Villalobos J.M."/>
            <person name="Alvarez M.I."/>
            <person name="Avalos J."/>
            <person name="Benito E.P."/>
            <person name="Benoit I."/>
            <person name="Burger G."/>
            <person name="Camino L.P."/>
            <person name="Canovas D."/>
            <person name="Cerda-Olmedo E."/>
            <person name="Cheng J.-F."/>
            <person name="Dominguez A."/>
            <person name="Elias M."/>
            <person name="Eslava A.P."/>
            <person name="Glaser F."/>
            <person name="Grimwood J."/>
            <person name="Gutierrez G."/>
            <person name="Heitman J."/>
            <person name="Henrissat B."/>
            <person name="Iturriaga E.A."/>
            <person name="Lang B.F."/>
            <person name="Lavin J.L."/>
            <person name="Lee S."/>
            <person name="Li W."/>
            <person name="Lindquist E."/>
            <person name="Lopez-Garcia S."/>
            <person name="Luque E.M."/>
            <person name="Marcos A.T."/>
            <person name="Martin J."/>
            <person name="McCluskey K."/>
            <person name="Medina H.R."/>
            <person name="Miralles-Duran A."/>
            <person name="Miyazaki A."/>
            <person name="Munoz-Torres E."/>
            <person name="Oguiza J.A."/>
            <person name="Ohm R."/>
            <person name="Olmedo M."/>
            <person name="Orejas M."/>
            <person name="Ortiz-Castellanos L."/>
            <person name="Pisabarro A.G."/>
            <person name="Rodriguez-Romero J."/>
            <person name="Ruiz-Herrera J."/>
            <person name="Ruiz-Vazquez R."/>
            <person name="Sanz C."/>
            <person name="Schackwitz W."/>
            <person name="Schmutz J."/>
            <person name="Shahriari M."/>
            <person name="Shelest E."/>
            <person name="Silva-Franco F."/>
            <person name="Soanes D."/>
            <person name="Syed K."/>
            <person name="Tagua V.G."/>
            <person name="Talbot N.J."/>
            <person name="Thon M."/>
            <person name="De vries R.P."/>
            <person name="Wiebenga A."/>
            <person name="Yadav J.S."/>
            <person name="Braun E.L."/>
            <person name="Baker S."/>
            <person name="Garre V."/>
            <person name="Horwitz B."/>
            <person name="Torres-Martinez S."/>
            <person name="Idnurm A."/>
            <person name="Herrera-Estrella A."/>
            <person name="Gabaldon T."/>
            <person name="Grigoriev I.V."/>
        </authorList>
    </citation>
    <scope>NUCLEOTIDE SEQUENCE [LARGE SCALE GENOMIC DNA]</scope>
    <source>
        <strain evidence="3">NRRL 1555(-)</strain>
    </source>
</reference>
<accession>A0A167P088</accession>
<dbReference type="GeneID" id="29001925"/>
<dbReference type="VEuPathDB" id="FungiDB:PHYBLDRAFT_62818"/>
<name>A0A167P088_PHYB8</name>
<dbReference type="Proteomes" id="UP000077315">
    <property type="component" value="Unassembled WGS sequence"/>
</dbReference>
<evidence type="ECO:0000313" key="3">
    <source>
        <dbReference type="Proteomes" id="UP000077315"/>
    </source>
</evidence>
<evidence type="ECO:0000313" key="2">
    <source>
        <dbReference type="EMBL" id="OAD76989.1"/>
    </source>
</evidence>